<protein>
    <submittedName>
        <fullName evidence="1">Uncharacterized protein</fullName>
    </submittedName>
</protein>
<keyword evidence="2" id="KW-1185">Reference proteome</keyword>
<evidence type="ECO:0000313" key="2">
    <source>
        <dbReference type="Proteomes" id="UP001363151"/>
    </source>
</evidence>
<sequence length="34" mass="3897">MSYKDLSSHLSSVIMHLTCSWLCSQRSSQHLCAR</sequence>
<proteinExistence type="predicted"/>
<organism evidence="1 2">
    <name type="scientific">Aureococcus anophagefferens</name>
    <name type="common">Harmful bloom alga</name>
    <dbReference type="NCBI Taxonomy" id="44056"/>
    <lineage>
        <taxon>Eukaryota</taxon>
        <taxon>Sar</taxon>
        <taxon>Stramenopiles</taxon>
        <taxon>Ochrophyta</taxon>
        <taxon>Pelagophyceae</taxon>
        <taxon>Pelagomonadales</taxon>
        <taxon>Pelagomonadaceae</taxon>
        <taxon>Aureococcus</taxon>
    </lineage>
</organism>
<accession>A0ABR1GDJ9</accession>
<comment type="caution">
    <text evidence="1">The sequence shown here is derived from an EMBL/GenBank/DDBJ whole genome shotgun (WGS) entry which is preliminary data.</text>
</comment>
<gene>
    <name evidence="1" type="ORF">SO694_0000319</name>
</gene>
<dbReference type="Proteomes" id="UP001363151">
    <property type="component" value="Unassembled WGS sequence"/>
</dbReference>
<name>A0ABR1GDJ9_AURAN</name>
<dbReference type="EMBL" id="JBBJCI010000033">
    <property type="protein sequence ID" value="KAK7253897.1"/>
    <property type="molecule type" value="Genomic_DNA"/>
</dbReference>
<reference evidence="1 2" key="1">
    <citation type="submission" date="2024-03" db="EMBL/GenBank/DDBJ databases">
        <title>Aureococcus anophagefferens CCMP1851 and Kratosvirus quantuckense: Draft genome of a second virus-susceptible host strain in the model system.</title>
        <authorList>
            <person name="Chase E."/>
            <person name="Truchon A.R."/>
            <person name="Schepens W."/>
            <person name="Wilhelm S.W."/>
        </authorList>
    </citation>
    <scope>NUCLEOTIDE SEQUENCE [LARGE SCALE GENOMIC DNA]</scope>
    <source>
        <strain evidence="1 2">CCMP1851</strain>
    </source>
</reference>
<evidence type="ECO:0000313" key="1">
    <source>
        <dbReference type="EMBL" id="KAK7253897.1"/>
    </source>
</evidence>